<evidence type="ECO:0000313" key="2">
    <source>
        <dbReference type="EMBL" id="CAL8117561.1"/>
    </source>
</evidence>
<protein>
    <recommendedName>
        <fullName evidence="1">Argonaute linker 2 domain-containing protein</fullName>
    </recommendedName>
</protein>
<gene>
    <name evidence="2" type="ORF">ODALV1_LOCUS17754</name>
</gene>
<dbReference type="Proteomes" id="UP001642540">
    <property type="component" value="Unassembled WGS sequence"/>
</dbReference>
<accession>A0ABP1R6P7</accession>
<evidence type="ECO:0000259" key="1">
    <source>
        <dbReference type="Pfam" id="PF16488"/>
    </source>
</evidence>
<organism evidence="2 3">
    <name type="scientific">Orchesella dallaii</name>
    <dbReference type="NCBI Taxonomy" id="48710"/>
    <lineage>
        <taxon>Eukaryota</taxon>
        <taxon>Metazoa</taxon>
        <taxon>Ecdysozoa</taxon>
        <taxon>Arthropoda</taxon>
        <taxon>Hexapoda</taxon>
        <taxon>Collembola</taxon>
        <taxon>Entomobryomorpha</taxon>
        <taxon>Entomobryoidea</taxon>
        <taxon>Orchesellidae</taxon>
        <taxon>Orchesellinae</taxon>
        <taxon>Orchesella</taxon>
    </lineage>
</organism>
<dbReference type="SUPFAM" id="SSF101690">
    <property type="entry name" value="PAZ domain"/>
    <property type="match status" value="1"/>
</dbReference>
<keyword evidence="3" id="KW-1185">Reference proteome</keyword>
<name>A0ABP1R6P7_9HEXA</name>
<dbReference type="Pfam" id="PF16488">
    <property type="entry name" value="ArgoL2"/>
    <property type="match status" value="1"/>
</dbReference>
<sequence>MRNGPILRIRNTSSVPAELCTAKEGQSYTRKLDGSQTTNMLRYSKRDPADLQSDIQARVREMQLPRNKTLQSFVMQVSGRMISMEARVLPPPMLRYGNKNGSNQVSNMGPENFTLDIWFHDFNFYKSALVESLVCYLLVVHTFVDLVMKV</sequence>
<dbReference type="EMBL" id="CAXLJM020000054">
    <property type="protein sequence ID" value="CAL8117561.1"/>
    <property type="molecule type" value="Genomic_DNA"/>
</dbReference>
<evidence type="ECO:0000313" key="3">
    <source>
        <dbReference type="Proteomes" id="UP001642540"/>
    </source>
</evidence>
<dbReference type="PANTHER" id="PTHR22891">
    <property type="entry name" value="EUKARYOTIC TRANSLATION INITIATION FACTOR 2C"/>
    <property type="match status" value="1"/>
</dbReference>
<feature type="domain" description="Argonaute linker 2" evidence="1">
    <location>
        <begin position="53"/>
        <end position="96"/>
    </location>
</feature>
<reference evidence="2 3" key="1">
    <citation type="submission" date="2024-08" db="EMBL/GenBank/DDBJ databases">
        <authorList>
            <person name="Cucini C."/>
            <person name="Frati F."/>
        </authorList>
    </citation>
    <scope>NUCLEOTIDE SEQUENCE [LARGE SCALE GENOMIC DNA]</scope>
</reference>
<dbReference type="InterPro" id="IPR036085">
    <property type="entry name" value="PAZ_dom_sf"/>
</dbReference>
<dbReference type="InterPro" id="IPR032472">
    <property type="entry name" value="ArgoL2"/>
</dbReference>
<proteinExistence type="predicted"/>
<comment type="caution">
    <text evidence="2">The sequence shown here is derived from an EMBL/GenBank/DDBJ whole genome shotgun (WGS) entry which is preliminary data.</text>
</comment>